<dbReference type="RefSeq" id="WP_149923929.1">
    <property type="nucleotide sequence ID" value="NZ_CAXKYC010000009.1"/>
</dbReference>
<dbReference type="Proteomes" id="UP001221924">
    <property type="component" value="Unassembled WGS sequence"/>
</dbReference>
<evidence type="ECO:0000256" key="1">
    <source>
        <dbReference type="SAM" id="Coils"/>
    </source>
</evidence>
<evidence type="ECO:0000256" key="2">
    <source>
        <dbReference type="SAM" id="Phobius"/>
    </source>
</evidence>
<feature type="transmembrane region" description="Helical" evidence="2">
    <location>
        <begin position="184"/>
        <end position="204"/>
    </location>
</feature>
<protein>
    <submittedName>
        <fullName evidence="3">Uncharacterized protein</fullName>
    </submittedName>
</protein>
<keyword evidence="2" id="KW-0812">Transmembrane</keyword>
<organism evidence="3 4">
    <name type="scientific">Bacteroides cellulosilyticus</name>
    <dbReference type="NCBI Taxonomy" id="246787"/>
    <lineage>
        <taxon>Bacteria</taxon>
        <taxon>Pseudomonadati</taxon>
        <taxon>Bacteroidota</taxon>
        <taxon>Bacteroidia</taxon>
        <taxon>Bacteroidales</taxon>
        <taxon>Bacteroidaceae</taxon>
        <taxon>Bacteroides</taxon>
    </lineage>
</organism>
<accession>A0AAW6LZZ9</accession>
<evidence type="ECO:0000313" key="4">
    <source>
        <dbReference type="Proteomes" id="UP001221924"/>
    </source>
</evidence>
<proteinExistence type="predicted"/>
<gene>
    <name evidence="3" type="ORF">PZH42_02275</name>
</gene>
<keyword evidence="1" id="KW-0175">Coiled coil</keyword>
<comment type="caution">
    <text evidence="3">The sequence shown here is derived from an EMBL/GenBank/DDBJ whole genome shotgun (WGS) entry which is preliminary data.</text>
</comment>
<feature type="transmembrane region" description="Helical" evidence="2">
    <location>
        <begin position="216"/>
        <end position="241"/>
    </location>
</feature>
<reference evidence="3" key="1">
    <citation type="submission" date="2023-03" db="EMBL/GenBank/DDBJ databases">
        <title>DFI Biobank Strains.</title>
        <authorList>
            <person name="Mostad J."/>
            <person name="Paddock L."/>
            <person name="Medina S."/>
            <person name="Waligurski E."/>
            <person name="Barat B."/>
            <person name="Smith R."/>
            <person name="Burgo V."/>
            <person name="Metcalfe C."/>
            <person name="Woodson C."/>
            <person name="Sundararajan A."/>
            <person name="Ramaswamy R."/>
            <person name="Lin H."/>
            <person name="Pamer E.G."/>
        </authorList>
    </citation>
    <scope>NUCLEOTIDE SEQUENCE</scope>
    <source>
        <strain evidence="3">DFI.9.5</strain>
    </source>
</reference>
<dbReference type="EMBL" id="JARFID010000002">
    <property type="protein sequence ID" value="MDE8692922.1"/>
    <property type="molecule type" value="Genomic_DNA"/>
</dbReference>
<keyword evidence="2" id="KW-1133">Transmembrane helix</keyword>
<evidence type="ECO:0000313" key="3">
    <source>
        <dbReference type="EMBL" id="MDE8692922.1"/>
    </source>
</evidence>
<keyword evidence="2" id="KW-0472">Membrane</keyword>
<sequence>MKTYLLDILSRYNRFSENLDVKTVLCNKSWWIFNDSGDKELYIFQENGSLIASVNGNVINATWQYIAANKSLVISFKEQSYMLHPSFIDNIIFALQQDGTERFLFMINEEQKQLFYLKSLNELNSYFEEAERKRIEAKQQEKRILLEQQEIEQQKAKQHKIEQEQQNEIDNALSKSTLYQTLGCIMWILTYLTPIILIFCYISSDEFNRAGWGDRIGLIISIALLGLFIPWITIGSLLAFLEGKITKRYKRTKNRKSV</sequence>
<feature type="coiled-coil region" evidence="1">
    <location>
        <begin position="120"/>
        <end position="166"/>
    </location>
</feature>
<name>A0AAW6LZZ9_9BACE</name>
<dbReference type="AlphaFoldDB" id="A0AAW6LZZ9"/>